<sequence length="316" mass="33802">MASVDNSGGRRRIVSAGEWVKETFARVLVRIAGPVISIGVLVAAFIAVSEIDFVQASALVPHGTMFWCVFGIGYLALPVGDWLIFRRLFGLDISGFEPLLRKLVANEVLLGYSGEVYFYSWIRRNLPLAVAPSRAIKDVGILSALVGNAATLLALVAALPVADRVGIDRIDPIAIGGSAAVLLLVTCASLWFSRRIFSLPASDLRFATQVHVCRFVLATVATILLWHFCLPAVSWGVWTVLMGLRLLLARLPFVANADVVFAGCAAALLGHDVPVVGVIAMLATITVCAHLLVGLALGVSAMWAQVRRRAPEPPTV</sequence>
<reference evidence="2 3" key="1">
    <citation type="submission" date="2020-04" db="EMBL/GenBank/DDBJ databases">
        <title>Novosphingobium sp. TW-4 isolated from soil.</title>
        <authorList>
            <person name="Dahal R.H."/>
            <person name="Chaudhary D.K."/>
        </authorList>
    </citation>
    <scope>NUCLEOTIDE SEQUENCE [LARGE SCALE GENOMIC DNA]</scope>
    <source>
        <strain evidence="2 3">TW-4</strain>
    </source>
</reference>
<feature type="transmembrane region" description="Helical" evidence="1">
    <location>
        <begin position="275"/>
        <end position="299"/>
    </location>
</feature>
<evidence type="ECO:0000313" key="2">
    <source>
        <dbReference type="EMBL" id="NML95618.1"/>
    </source>
</evidence>
<protein>
    <recommendedName>
        <fullName evidence="4">Lysylphosphatidylglycerol synthase-like protein</fullName>
    </recommendedName>
</protein>
<organism evidence="2 3">
    <name type="scientific">Novosphingobium olei</name>
    <dbReference type="NCBI Taxonomy" id="2728851"/>
    <lineage>
        <taxon>Bacteria</taxon>
        <taxon>Pseudomonadati</taxon>
        <taxon>Pseudomonadota</taxon>
        <taxon>Alphaproteobacteria</taxon>
        <taxon>Sphingomonadales</taxon>
        <taxon>Sphingomonadaceae</taxon>
        <taxon>Novosphingobium</taxon>
    </lineage>
</organism>
<keyword evidence="1" id="KW-1133">Transmembrane helix</keyword>
<keyword evidence="3" id="KW-1185">Reference proteome</keyword>
<name>A0A7Y0GBX8_9SPHN</name>
<proteinExistence type="predicted"/>
<evidence type="ECO:0000256" key="1">
    <source>
        <dbReference type="SAM" id="Phobius"/>
    </source>
</evidence>
<evidence type="ECO:0000313" key="3">
    <source>
        <dbReference type="Proteomes" id="UP000583556"/>
    </source>
</evidence>
<feature type="transmembrane region" description="Helical" evidence="1">
    <location>
        <begin position="27"/>
        <end position="48"/>
    </location>
</feature>
<comment type="caution">
    <text evidence="2">The sequence shown here is derived from an EMBL/GenBank/DDBJ whole genome shotgun (WGS) entry which is preliminary data.</text>
</comment>
<dbReference type="Proteomes" id="UP000583556">
    <property type="component" value="Unassembled WGS sequence"/>
</dbReference>
<gene>
    <name evidence="2" type="ORF">HHL27_18245</name>
</gene>
<feature type="transmembrane region" description="Helical" evidence="1">
    <location>
        <begin position="173"/>
        <end position="192"/>
    </location>
</feature>
<feature type="transmembrane region" description="Helical" evidence="1">
    <location>
        <begin position="142"/>
        <end position="161"/>
    </location>
</feature>
<keyword evidence="1" id="KW-0472">Membrane</keyword>
<evidence type="ECO:0008006" key="4">
    <source>
        <dbReference type="Google" id="ProtNLM"/>
    </source>
</evidence>
<dbReference type="EMBL" id="JABBGM010000011">
    <property type="protein sequence ID" value="NML95618.1"/>
    <property type="molecule type" value="Genomic_DNA"/>
</dbReference>
<keyword evidence="1" id="KW-0812">Transmembrane</keyword>
<dbReference type="AlphaFoldDB" id="A0A7Y0GBX8"/>
<feature type="transmembrane region" description="Helical" evidence="1">
    <location>
        <begin position="212"/>
        <end position="235"/>
    </location>
</feature>
<feature type="transmembrane region" description="Helical" evidence="1">
    <location>
        <begin position="64"/>
        <end position="84"/>
    </location>
</feature>
<accession>A0A7Y0GBX8</accession>
<dbReference type="RefSeq" id="WP_169494825.1">
    <property type="nucleotide sequence ID" value="NZ_JABBGM010000011.1"/>
</dbReference>